<dbReference type="RefSeq" id="XP_067485579.1">
    <property type="nucleotide sequence ID" value="XM_067623754.1"/>
</dbReference>
<dbReference type="GeneID" id="93576242"/>
<feature type="transmembrane region" description="Helical" evidence="1">
    <location>
        <begin position="42"/>
        <end position="63"/>
    </location>
</feature>
<keyword evidence="3" id="KW-1185">Reference proteome</keyword>
<dbReference type="VEuPathDB" id="FungiDB:ASPBRDRAFT_37555"/>
<evidence type="ECO:0000313" key="2">
    <source>
        <dbReference type="EMBL" id="OJJ78332.1"/>
    </source>
</evidence>
<dbReference type="AlphaFoldDB" id="A0A1L9V3C8"/>
<protein>
    <submittedName>
        <fullName evidence="2">Uncharacterized protein</fullName>
    </submittedName>
</protein>
<dbReference type="EMBL" id="KV878679">
    <property type="protein sequence ID" value="OJJ78332.1"/>
    <property type="molecule type" value="Genomic_DNA"/>
</dbReference>
<accession>A0A1L9V3C8</accession>
<keyword evidence="1" id="KW-1133">Transmembrane helix</keyword>
<keyword evidence="1" id="KW-0812">Transmembrane</keyword>
<dbReference type="OrthoDB" id="5979581at2759"/>
<organism evidence="2 3">
    <name type="scientific">Aspergillus brasiliensis (strain CBS 101740 / IMI 381727 / IBT 21946)</name>
    <dbReference type="NCBI Taxonomy" id="767769"/>
    <lineage>
        <taxon>Eukaryota</taxon>
        <taxon>Fungi</taxon>
        <taxon>Dikarya</taxon>
        <taxon>Ascomycota</taxon>
        <taxon>Pezizomycotina</taxon>
        <taxon>Eurotiomycetes</taxon>
        <taxon>Eurotiomycetidae</taxon>
        <taxon>Eurotiales</taxon>
        <taxon>Aspergillaceae</taxon>
        <taxon>Aspergillus</taxon>
        <taxon>Aspergillus subgen. Circumdati</taxon>
    </lineage>
</organism>
<sequence length="68" mass="7474">MGDAAGKGFGGLYSFSRKPIQPVDRDAVRVVARDSDWRCRDFIFACLLVGLFACLPVCLYGVYSNVIP</sequence>
<evidence type="ECO:0000256" key="1">
    <source>
        <dbReference type="SAM" id="Phobius"/>
    </source>
</evidence>
<dbReference type="Proteomes" id="UP000184499">
    <property type="component" value="Unassembled WGS sequence"/>
</dbReference>
<name>A0A1L9V3C8_ASPBC</name>
<evidence type="ECO:0000313" key="3">
    <source>
        <dbReference type="Proteomes" id="UP000184499"/>
    </source>
</evidence>
<reference evidence="3" key="1">
    <citation type="journal article" date="2017" name="Genome Biol.">
        <title>Comparative genomics reveals high biological diversity and specific adaptations in the industrially and medically important fungal genus Aspergillus.</title>
        <authorList>
            <person name="de Vries R.P."/>
            <person name="Riley R."/>
            <person name="Wiebenga A."/>
            <person name="Aguilar-Osorio G."/>
            <person name="Amillis S."/>
            <person name="Uchima C.A."/>
            <person name="Anderluh G."/>
            <person name="Asadollahi M."/>
            <person name="Askin M."/>
            <person name="Barry K."/>
            <person name="Battaglia E."/>
            <person name="Bayram O."/>
            <person name="Benocci T."/>
            <person name="Braus-Stromeyer S.A."/>
            <person name="Caldana C."/>
            <person name="Canovas D."/>
            <person name="Cerqueira G.C."/>
            <person name="Chen F."/>
            <person name="Chen W."/>
            <person name="Choi C."/>
            <person name="Clum A."/>
            <person name="Dos Santos R.A."/>
            <person name="Damasio A.R."/>
            <person name="Diallinas G."/>
            <person name="Emri T."/>
            <person name="Fekete E."/>
            <person name="Flipphi M."/>
            <person name="Freyberg S."/>
            <person name="Gallo A."/>
            <person name="Gournas C."/>
            <person name="Habgood R."/>
            <person name="Hainaut M."/>
            <person name="Harispe M.L."/>
            <person name="Henrissat B."/>
            <person name="Hilden K.S."/>
            <person name="Hope R."/>
            <person name="Hossain A."/>
            <person name="Karabika E."/>
            <person name="Karaffa L."/>
            <person name="Karanyi Z."/>
            <person name="Krasevec N."/>
            <person name="Kuo A."/>
            <person name="Kusch H."/>
            <person name="LaButti K."/>
            <person name="Lagendijk E.L."/>
            <person name="Lapidus A."/>
            <person name="Levasseur A."/>
            <person name="Lindquist E."/>
            <person name="Lipzen A."/>
            <person name="Logrieco A.F."/>
            <person name="MacCabe A."/>
            <person name="Maekelae M.R."/>
            <person name="Malavazi I."/>
            <person name="Melin P."/>
            <person name="Meyer V."/>
            <person name="Mielnichuk N."/>
            <person name="Miskei M."/>
            <person name="Molnar A.P."/>
            <person name="Mule G."/>
            <person name="Ngan C.Y."/>
            <person name="Orejas M."/>
            <person name="Orosz E."/>
            <person name="Ouedraogo J.P."/>
            <person name="Overkamp K.M."/>
            <person name="Park H.-S."/>
            <person name="Perrone G."/>
            <person name="Piumi F."/>
            <person name="Punt P.J."/>
            <person name="Ram A.F."/>
            <person name="Ramon A."/>
            <person name="Rauscher S."/>
            <person name="Record E."/>
            <person name="Riano-Pachon D.M."/>
            <person name="Robert V."/>
            <person name="Roehrig J."/>
            <person name="Ruller R."/>
            <person name="Salamov A."/>
            <person name="Salih N.S."/>
            <person name="Samson R.A."/>
            <person name="Sandor E."/>
            <person name="Sanguinetti M."/>
            <person name="Schuetze T."/>
            <person name="Sepcic K."/>
            <person name="Shelest E."/>
            <person name="Sherlock G."/>
            <person name="Sophianopoulou V."/>
            <person name="Squina F.M."/>
            <person name="Sun H."/>
            <person name="Susca A."/>
            <person name="Todd R.B."/>
            <person name="Tsang A."/>
            <person name="Unkles S.E."/>
            <person name="van de Wiele N."/>
            <person name="van Rossen-Uffink D."/>
            <person name="Oliveira J.V."/>
            <person name="Vesth T.C."/>
            <person name="Visser J."/>
            <person name="Yu J.-H."/>
            <person name="Zhou M."/>
            <person name="Andersen M.R."/>
            <person name="Archer D.B."/>
            <person name="Baker S.E."/>
            <person name="Benoit I."/>
            <person name="Brakhage A.A."/>
            <person name="Braus G.H."/>
            <person name="Fischer R."/>
            <person name="Frisvad J.C."/>
            <person name="Goldman G.H."/>
            <person name="Houbraken J."/>
            <person name="Oakley B."/>
            <person name="Pocsi I."/>
            <person name="Scazzocchio C."/>
            <person name="Seiboth B."/>
            <person name="vanKuyk P.A."/>
            <person name="Wortman J."/>
            <person name="Dyer P.S."/>
            <person name="Grigoriev I.V."/>
        </authorList>
    </citation>
    <scope>NUCLEOTIDE SEQUENCE [LARGE SCALE GENOMIC DNA]</scope>
    <source>
        <strain evidence="3">CBS 101740 / IMI 381727 / IBT 21946</strain>
    </source>
</reference>
<keyword evidence="1" id="KW-0472">Membrane</keyword>
<gene>
    <name evidence="2" type="ORF">ASPBRDRAFT_37555</name>
</gene>
<proteinExistence type="predicted"/>